<protein>
    <submittedName>
        <fullName evidence="1">Uncharacterized protein</fullName>
    </submittedName>
</protein>
<dbReference type="AlphaFoldDB" id="A0A158BSP4"/>
<accession>A0A158BSP4</accession>
<dbReference type="RefSeq" id="WP_235012164.1">
    <property type="nucleotide sequence ID" value="NZ_FCOF02000018.1"/>
</dbReference>
<keyword evidence="2" id="KW-1185">Reference proteome</keyword>
<evidence type="ECO:0000313" key="2">
    <source>
        <dbReference type="Proteomes" id="UP000054870"/>
    </source>
</evidence>
<gene>
    <name evidence="1" type="ORF">AWB75_03959</name>
</gene>
<comment type="caution">
    <text evidence="1">The sequence shown here is derived from an EMBL/GenBank/DDBJ whole genome shotgun (WGS) entry which is preliminary data.</text>
</comment>
<name>A0A158BSP4_9BURK</name>
<proteinExistence type="predicted"/>
<dbReference type="Proteomes" id="UP000054870">
    <property type="component" value="Unassembled WGS sequence"/>
</dbReference>
<sequence length="111" mass="12161">MRHAANNVTELQICFAIQTIRRRVSRARAVRLTIDRLPKRLTLHGEAYPHALSIPHPKRGLMPSLPNPLLTIILPADRHALSTAKKSPGASAPGETTFCSTVEEVSSDCCL</sequence>
<organism evidence="1 2">
    <name type="scientific">Caballeronia catudaia</name>
    <dbReference type="NCBI Taxonomy" id="1777136"/>
    <lineage>
        <taxon>Bacteria</taxon>
        <taxon>Pseudomonadati</taxon>
        <taxon>Pseudomonadota</taxon>
        <taxon>Betaproteobacteria</taxon>
        <taxon>Burkholderiales</taxon>
        <taxon>Burkholderiaceae</taxon>
        <taxon>Caballeronia</taxon>
    </lineage>
</organism>
<reference evidence="1" key="1">
    <citation type="submission" date="2016-01" db="EMBL/GenBank/DDBJ databases">
        <authorList>
            <person name="Peeters C."/>
        </authorList>
    </citation>
    <scope>NUCLEOTIDE SEQUENCE [LARGE SCALE GENOMIC DNA]</scope>
    <source>
        <strain evidence="1">LMG 29318</strain>
    </source>
</reference>
<dbReference type="EMBL" id="FCOF02000018">
    <property type="protein sequence ID" value="SAK73095.1"/>
    <property type="molecule type" value="Genomic_DNA"/>
</dbReference>
<evidence type="ECO:0000313" key="1">
    <source>
        <dbReference type="EMBL" id="SAK73095.1"/>
    </source>
</evidence>